<sequence>MGTQQNSDTVSFIFSKKDKYLVIEYSVTRTDRSSLACQKEHKESLKKRKRRWTKKPKVKTKGSKLLIKCGFKFQVEPTRPSTVQTLKEEDAEILRQYFFQLDSKVDETHDLEWPWELCLEDAYDWDEWMTNISPIAMAKASKQERPTV</sequence>
<dbReference type="EMBL" id="KB445576">
    <property type="protein sequence ID" value="EMD91639.1"/>
    <property type="molecule type" value="Genomic_DNA"/>
</dbReference>
<reference evidence="1 2" key="1">
    <citation type="journal article" date="2012" name="PLoS Pathog.">
        <title>Diverse lifestyles and strategies of plant pathogenesis encoded in the genomes of eighteen Dothideomycetes fungi.</title>
        <authorList>
            <person name="Ohm R.A."/>
            <person name="Feau N."/>
            <person name="Henrissat B."/>
            <person name="Schoch C.L."/>
            <person name="Horwitz B.A."/>
            <person name="Barry K.W."/>
            <person name="Condon B.J."/>
            <person name="Copeland A.C."/>
            <person name="Dhillon B."/>
            <person name="Glaser F."/>
            <person name="Hesse C.N."/>
            <person name="Kosti I."/>
            <person name="LaButti K."/>
            <person name="Lindquist E.A."/>
            <person name="Lucas S."/>
            <person name="Salamov A.A."/>
            <person name="Bradshaw R.E."/>
            <person name="Ciuffetti L."/>
            <person name="Hamelin R.C."/>
            <person name="Kema G.H.J."/>
            <person name="Lawrence C."/>
            <person name="Scott J.A."/>
            <person name="Spatafora J.W."/>
            <person name="Turgeon B.G."/>
            <person name="de Wit P.J.G.M."/>
            <person name="Zhong S."/>
            <person name="Goodwin S.B."/>
            <person name="Grigoriev I.V."/>
        </authorList>
    </citation>
    <scope>NUCLEOTIDE SEQUENCE [LARGE SCALE GENOMIC DNA]</scope>
    <source>
        <strain evidence="2">C5 / ATCC 48332 / race O</strain>
    </source>
</reference>
<protein>
    <submittedName>
        <fullName evidence="1">Uncharacterized protein</fullName>
    </submittedName>
</protein>
<reference evidence="2" key="2">
    <citation type="journal article" date="2013" name="PLoS Genet.">
        <title>Comparative genome structure, secondary metabolite, and effector coding capacity across Cochliobolus pathogens.</title>
        <authorList>
            <person name="Condon B.J."/>
            <person name="Leng Y."/>
            <person name="Wu D."/>
            <person name="Bushley K.E."/>
            <person name="Ohm R.A."/>
            <person name="Otillar R."/>
            <person name="Martin J."/>
            <person name="Schackwitz W."/>
            <person name="Grimwood J."/>
            <person name="MohdZainudin N."/>
            <person name="Xue C."/>
            <person name="Wang R."/>
            <person name="Manning V.A."/>
            <person name="Dhillon B."/>
            <person name="Tu Z.J."/>
            <person name="Steffenson B.J."/>
            <person name="Salamov A."/>
            <person name="Sun H."/>
            <person name="Lowry S."/>
            <person name="LaButti K."/>
            <person name="Han J."/>
            <person name="Copeland A."/>
            <person name="Lindquist E."/>
            <person name="Barry K."/>
            <person name="Schmutz J."/>
            <person name="Baker S.E."/>
            <person name="Ciuffetti L.M."/>
            <person name="Grigoriev I.V."/>
            <person name="Zhong S."/>
            <person name="Turgeon B.G."/>
        </authorList>
    </citation>
    <scope>NUCLEOTIDE SEQUENCE [LARGE SCALE GENOMIC DNA]</scope>
    <source>
        <strain evidence="2">C5 / ATCC 48332 / race O</strain>
    </source>
</reference>
<keyword evidence="2" id="KW-1185">Reference proteome</keyword>
<organism evidence="1 2">
    <name type="scientific">Cochliobolus heterostrophus (strain C5 / ATCC 48332 / race O)</name>
    <name type="common">Southern corn leaf blight fungus</name>
    <name type="synonym">Bipolaris maydis</name>
    <dbReference type="NCBI Taxonomy" id="701091"/>
    <lineage>
        <taxon>Eukaryota</taxon>
        <taxon>Fungi</taxon>
        <taxon>Dikarya</taxon>
        <taxon>Ascomycota</taxon>
        <taxon>Pezizomycotina</taxon>
        <taxon>Dothideomycetes</taxon>
        <taxon>Pleosporomycetidae</taxon>
        <taxon>Pleosporales</taxon>
        <taxon>Pleosporineae</taxon>
        <taxon>Pleosporaceae</taxon>
        <taxon>Bipolaris</taxon>
    </lineage>
</organism>
<proteinExistence type="predicted"/>
<dbReference type="HOGENOM" id="CLU_1758632_0_0_1"/>
<dbReference type="AlphaFoldDB" id="M2TZB8"/>
<evidence type="ECO:0000313" key="2">
    <source>
        <dbReference type="Proteomes" id="UP000016936"/>
    </source>
</evidence>
<dbReference type="Proteomes" id="UP000016936">
    <property type="component" value="Unassembled WGS sequence"/>
</dbReference>
<name>M2TZB8_COCH5</name>
<accession>M2TZB8</accession>
<gene>
    <name evidence="1" type="ORF">COCHEDRAFT_1203841</name>
</gene>
<evidence type="ECO:0000313" key="1">
    <source>
        <dbReference type="EMBL" id="EMD91639.1"/>
    </source>
</evidence>